<proteinExistence type="inferred from homology"/>
<evidence type="ECO:0000256" key="1">
    <source>
        <dbReference type="ARBA" id="ARBA00010699"/>
    </source>
</evidence>
<dbReference type="SUPFAM" id="SSF50486">
    <property type="entry name" value="FMT C-terminal domain-like"/>
    <property type="match status" value="1"/>
</dbReference>
<feature type="domain" description="Formyl transferase N-terminal" evidence="6">
    <location>
        <begin position="7"/>
        <end position="176"/>
    </location>
</feature>
<dbReference type="AlphaFoldDB" id="A0A2A9D071"/>
<dbReference type="InterPro" id="IPR044135">
    <property type="entry name" value="Met-tRNA-FMT_C"/>
</dbReference>
<keyword evidence="4 5" id="KW-0648">Protein biosynthesis</keyword>
<dbReference type="CDD" id="cd08704">
    <property type="entry name" value="Met_tRNA_FMT_C"/>
    <property type="match status" value="1"/>
</dbReference>
<gene>
    <name evidence="5" type="primary">fmt</name>
    <name evidence="8" type="ORF">ATL40_1223</name>
</gene>
<dbReference type="CDD" id="cd08646">
    <property type="entry name" value="FMT_core_Met-tRNA-FMT_N"/>
    <property type="match status" value="1"/>
</dbReference>
<dbReference type="InterPro" id="IPR005794">
    <property type="entry name" value="Fmt"/>
</dbReference>
<dbReference type="GO" id="GO:0004479">
    <property type="term" value="F:methionyl-tRNA formyltransferase activity"/>
    <property type="evidence" value="ECO:0007669"/>
    <property type="project" value="UniProtKB-UniRule"/>
</dbReference>
<feature type="binding site" evidence="5">
    <location>
        <begin position="112"/>
        <end position="115"/>
    </location>
    <ligand>
        <name>(6S)-5,6,7,8-tetrahydrofolate</name>
        <dbReference type="ChEBI" id="CHEBI:57453"/>
    </ligand>
</feature>
<evidence type="ECO:0000259" key="7">
    <source>
        <dbReference type="Pfam" id="PF02911"/>
    </source>
</evidence>
<dbReference type="SUPFAM" id="SSF53328">
    <property type="entry name" value="Formyltransferase"/>
    <property type="match status" value="1"/>
</dbReference>
<dbReference type="InterPro" id="IPR005793">
    <property type="entry name" value="Formyl_trans_C"/>
</dbReference>
<name>A0A2A9D071_9MICO</name>
<reference evidence="8 9" key="1">
    <citation type="submission" date="2017-10" db="EMBL/GenBank/DDBJ databases">
        <title>Sequencing the genomes of 1000 actinobacteria strains.</title>
        <authorList>
            <person name="Klenk H.-P."/>
        </authorList>
    </citation>
    <scope>NUCLEOTIDE SEQUENCE [LARGE SCALE GENOMIC DNA]</scope>
    <source>
        <strain evidence="8 9">DSM 21801</strain>
    </source>
</reference>
<dbReference type="EMBL" id="PDJD01000001">
    <property type="protein sequence ID" value="PFG19655.1"/>
    <property type="molecule type" value="Genomic_DNA"/>
</dbReference>
<dbReference type="Proteomes" id="UP000224915">
    <property type="component" value="Unassembled WGS sequence"/>
</dbReference>
<dbReference type="PANTHER" id="PTHR11138:SF5">
    <property type="entry name" value="METHIONYL-TRNA FORMYLTRANSFERASE, MITOCHONDRIAL"/>
    <property type="match status" value="1"/>
</dbReference>
<evidence type="ECO:0000313" key="8">
    <source>
        <dbReference type="EMBL" id="PFG19655.1"/>
    </source>
</evidence>
<evidence type="ECO:0000256" key="3">
    <source>
        <dbReference type="ARBA" id="ARBA00022679"/>
    </source>
</evidence>
<dbReference type="Pfam" id="PF02911">
    <property type="entry name" value="Formyl_trans_C"/>
    <property type="match status" value="1"/>
</dbReference>
<dbReference type="GO" id="GO:0005829">
    <property type="term" value="C:cytosol"/>
    <property type="evidence" value="ECO:0007669"/>
    <property type="project" value="TreeGrafter"/>
</dbReference>
<comment type="function">
    <text evidence="5">Attaches a formyl group to the free amino group of methionyl-tRNA(fMet). The formyl group appears to play a dual role in the initiator identity of N-formylmethionyl-tRNA by promoting its recognition by IF2 and preventing the misappropriation of this tRNA by the elongation apparatus.</text>
</comment>
<sequence>MTDRLRVLFAGTPEVAIPTLDALAETHNVVAALTRPPARRRRRGEPEPSPVALAARERGIDVLEWPTLRTEEARRRLADLDLDIAVVVAYGALVPQALLEMPRHGWVNLHFSLLPAWRGAAPVQWAVRSGDPVTGATVFRLTAGLDEGPVVGTMTEAVRPRDTSGDLLDRLAVAGAPLVLQSVAALADGSATPVPQPTDGISLAPRIDVADARVRWEHPALAIDRLVRSMTPAPGAWGEVAGRRVKLGPVTPVSMPRVGSAMPSRTLAPGEIEATKQAVFVGTGSESVQLSDVAPAGKQWMPAADWARGATIDGARFEATQDQA</sequence>
<feature type="domain" description="Formyl transferase C-terminal" evidence="7">
    <location>
        <begin position="206"/>
        <end position="310"/>
    </location>
</feature>
<protein>
    <recommendedName>
        <fullName evidence="2 5">Methionyl-tRNA formyltransferase</fullName>
        <ecNumber evidence="2 5">2.1.2.9</ecNumber>
    </recommendedName>
</protein>
<dbReference type="InterPro" id="IPR041711">
    <property type="entry name" value="Met-tRNA-FMT_N"/>
</dbReference>
<keyword evidence="3 5" id="KW-0808">Transferase</keyword>
<accession>A0A2A9D071</accession>
<keyword evidence="9" id="KW-1185">Reference proteome</keyword>
<comment type="caution">
    <text evidence="8">The sequence shown here is derived from an EMBL/GenBank/DDBJ whole genome shotgun (WGS) entry which is preliminary data.</text>
</comment>
<evidence type="ECO:0000313" key="9">
    <source>
        <dbReference type="Proteomes" id="UP000224915"/>
    </source>
</evidence>
<evidence type="ECO:0000256" key="4">
    <source>
        <dbReference type="ARBA" id="ARBA00022917"/>
    </source>
</evidence>
<dbReference type="Pfam" id="PF00551">
    <property type="entry name" value="Formyl_trans_N"/>
    <property type="match status" value="1"/>
</dbReference>
<dbReference type="EC" id="2.1.2.9" evidence="2 5"/>
<dbReference type="Gene3D" id="3.40.50.12230">
    <property type="match status" value="1"/>
</dbReference>
<comment type="similarity">
    <text evidence="1 5">Belongs to the Fmt family.</text>
</comment>
<evidence type="ECO:0000256" key="5">
    <source>
        <dbReference type="HAMAP-Rule" id="MF_00182"/>
    </source>
</evidence>
<organism evidence="8 9">
    <name type="scientific">Serinibacter salmoneus</name>
    <dbReference type="NCBI Taxonomy" id="556530"/>
    <lineage>
        <taxon>Bacteria</taxon>
        <taxon>Bacillati</taxon>
        <taxon>Actinomycetota</taxon>
        <taxon>Actinomycetes</taxon>
        <taxon>Micrococcales</taxon>
        <taxon>Beutenbergiaceae</taxon>
        <taxon>Serinibacter</taxon>
    </lineage>
</organism>
<dbReference type="InterPro" id="IPR002376">
    <property type="entry name" value="Formyl_transf_N"/>
</dbReference>
<dbReference type="HAMAP" id="MF_00182">
    <property type="entry name" value="Formyl_trans"/>
    <property type="match status" value="1"/>
</dbReference>
<evidence type="ECO:0000259" key="6">
    <source>
        <dbReference type="Pfam" id="PF00551"/>
    </source>
</evidence>
<comment type="catalytic activity">
    <reaction evidence="5">
        <text>L-methionyl-tRNA(fMet) + (6R)-10-formyltetrahydrofolate = N-formyl-L-methionyl-tRNA(fMet) + (6S)-5,6,7,8-tetrahydrofolate + H(+)</text>
        <dbReference type="Rhea" id="RHEA:24380"/>
        <dbReference type="Rhea" id="RHEA-COMP:9952"/>
        <dbReference type="Rhea" id="RHEA-COMP:9953"/>
        <dbReference type="ChEBI" id="CHEBI:15378"/>
        <dbReference type="ChEBI" id="CHEBI:57453"/>
        <dbReference type="ChEBI" id="CHEBI:78530"/>
        <dbReference type="ChEBI" id="CHEBI:78844"/>
        <dbReference type="ChEBI" id="CHEBI:195366"/>
        <dbReference type="EC" id="2.1.2.9"/>
    </reaction>
</comment>
<dbReference type="InterPro" id="IPR036477">
    <property type="entry name" value="Formyl_transf_N_sf"/>
</dbReference>
<dbReference type="NCBIfam" id="TIGR00460">
    <property type="entry name" value="fmt"/>
    <property type="match status" value="1"/>
</dbReference>
<dbReference type="RefSeq" id="WP_211283070.1">
    <property type="nucleotide sequence ID" value="NZ_PDJD01000001.1"/>
</dbReference>
<evidence type="ECO:0000256" key="2">
    <source>
        <dbReference type="ARBA" id="ARBA00012261"/>
    </source>
</evidence>
<dbReference type="PANTHER" id="PTHR11138">
    <property type="entry name" value="METHIONYL-TRNA FORMYLTRANSFERASE"/>
    <property type="match status" value="1"/>
</dbReference>
<dbReference type="InterPro" id="IPR011034">
    <property type="entry name" value="Formyl_transferase-like_C_sf"/>
</dbReference>